<protein>
    <submittedName>
        <fullName evidence="1">Uncharacterized protein</fullName>
    </submittedName>
</protein>
<gene>
    <name evidence="1" type="ORF">GQ607_008845</name>
</gene>
<reference evidence="1 2" key="1">
    <citation type="submission" date="2019-12" db="EMBL/GenBank/DDBJ databases">
        <title>A genome sequence resource for the geographically widespread anthracnose pathogen Colletotrichum asianum.</title>
        <authorList>
            <person name="Meng Y."/>
        </authorList>
    </citation>
    <scope>NUCLEOTIDE SEQUENCE [LARGE SCALE GENOMIC DNA]</scope>
    <source>
        <strain evidence="1 2">ICMP 18580</strain>
    </source>
</reference>
<keyword evidence="2" id="KW-1185">Reference proteome</keyword>
<dbReference type="AlphaFoldDB" id="A0A8H3ZLM3"/>
<comment type="caution">
    <text evidence="1">The sequence shown here is derived from an EMBL/GenBank/DDBJ whole genome shotgun (WGS) entry which is preliminary data.</text>
</comment>
<dbReference type="EMBL" id="WOWK01000048">
    <property type="protein sequence ID" value="KAF0323873.1"/>
    <property type="molecule type" value="Genomic_DNA"/>
</dbReference>
<dbReference type="Proteomes" id="UP000434172">
    <property type="component" value="Unassembled WGS sequence"/>
</dbReference>
<organism evidence="1 2">
    <name type="scientific">Colletotrichum asianum</name>
    <dbReference type="NCBI Taxonomy" id="702518"/>
    <lineage>
        <taxon>Eukaryota</taxon>
        <taxon>Fungi</taxon>
        <taxon>Dikarya</taxon>
        <taxon>Ascomycota</taxon>
        <taxon>Pezizomycotina</taxon>
        <taxon>Sordariomycetes</taxon>
        <taxon>Hypocreomycetidae</taxon>
        <taxon>Glomerellales</taxon>
        <taxon>Glomerellaceae</taxon>
        <taxon>Colletotrichum</taxon>
        <taxon>Colletotrichum gloeosporioides species complex</taxon>
    </lineage>
</organism>
<evidence type="ECO:0000313" key="1">
    <source>
        <dbReference type="EMBL" id="KAF0323873.1"/>
    </source>
</evidence>
<proteinExistence type="predicted"/>
<sequence length="142" mass="15901">MSTTATETGPVQLCASCQTFKWPQPPIADNQIYHADPPHKTFLALEKSAAADCNLCQLFWGCIINTEKCANKLATRFLSEASLSLEIDNFEDGILLNLYARGTSDCVYGFIELVRLKANERKQLEVLEKRLVERKVFSGNDV</sequence>
<name>A0A8H3ZLM3_9PEZI</name>
<accession>A0A8H3ZLM3</accession>
<evidence type="ECO:0000313" key="2">
    <source>
        <dbReference type="Proteomes" id="UP000434172"/>
    </source>
</evidence>